<accession>A0A6H1ZQF6</accession>
<reference evidence="2" key="1">
    <citation type="submission" date="2020-03" db="EMBL/GenBank/DDBJ databases">
        <title>The deep terrestrial virosphere.</title>
        <authorList>
            <person name="Holmfeldt K."/>
            <person name="Nilsson E."/>
            <person name="Simone D."/>
            <person name="Lopez-Fernandez M."/>
            <person name="Wu X."/>
            <person name="de Brujin I."/>
            <person name="Lundin D."/>
            <person name="Andersson A."/>
            <person name="Bertilsson S."/>
            <person name="Dopson M."/>
        </authorList>
    </citation>
    <scope>NUCLEOTIDE SEQUENCE</scope>
    <source>
        <strain evidence="2">TM448A01450</strain>
    </source>
</reference>
<feature type="compositionally biased region" description="Acidic residues" evidence="1">
    <location>
        <begin position="61"/>
        <end position="73"/>
    </location>
</feature>
<name>A0A6H1ZQF6_9ZZZZ</name>
<sequence>MPEETPKITVSHADLDAALEADAAGKVAAEPVKVIKEPEPPEPEPAKAIALDPDPIVEPIPEPEPEPLLEPDPEPAVPPEPDDHKERSKMGRRVAGLEQNLNLLVQKIDQLVTAKTVAEPVDPDDDEPVFMTKKQLREFVRTQAKDEIGQTKIEEQTARNEYENAYVSHVRQIGADLPPKQLDAVFKEMYDHHNEVIHKIPKVDADINFHRAVASLAVKSKPVSKVIPLKKDDPKNLGGPADTIIEGKKVEKPKLDEHAAAFAKYHNLTDDQVASALSGETKLSLRGKL</sequence>
<protein>
    <submittedName>
        <fullName evidence="2">Uncharacterized protein</fullName>
    </submittedName>
</protein>
<feature type="region of interest" description="Disordered" evidence="1">
    <location>
        <begin position="30"/>
        <end position="90"/>
    </location>
</feature>
<proteinExistence type="predicted"/>
<evidence type="ECO:0000256" key="1">
    <source>
        <dbReference type="SAM" id="MobiDB-lite"/>
    </source>
</evidence>
<organism evidence="2">
    <name type="scientific">viral metagenome</name>
    <dbReference type="NCBI Taxonomy" id="1070528"/>
    <lineage>
        <taxon>unclassified sequences</taxon>
        <taxon>metagenomes</taxon>
        <taxon>organismal metagenomes</taxon>
    </lineage>
</organism>
<feature type="compositionally biased region" description="Low complexity" evidence="1">
    <location>
        <begin position="46"/>
        <end position="55"/>
    </location>
</feature>
<dbReference type="AlphaFoldDB" id="A0A6H1ZQF6"/>
<gene>
    <name evidence="2" type="ORF">TM448A01450_0004</name>
</gene>
<evidence type="ECO:0000313" key="2">
    <source>
        <dbReference type="EMBL" id="QJA49738.1"/>
    </source>
</evidence>
<dbReference type="EMBL" id="MT144152">
    <property type="protein sequence ID" value="QJA49738.1"/>
    <property type="molecule type" value="Genomic_DNA"/>
</dbReference>